<evidence type="ECO:0000256" key="1">
    <source>
        <dbReference type="SAM" id="MobiDB-lite"/>
    </source>
</evidence>
<feature type="compositionally biased region" description="Low complexity" evidence="1">
    <location>
        <begin position="161"/>
        <end position="172"/>
    </location>
</feature>
<dbReference type="AlphaFoldDB" id="A0ABD6EMS9"/>
<feature type="compositionally biased region" description="Basic residues" evidence="1">
    <location>
        <begin position="173"/>
        <end position="184"/>
    </location>
</feature>
<feature type="region of interest" description="Disordered" evidence="1">
    <location>
        <begin position="119"/>
        <end position="192"/>
    </location>
</feature>
<evidence type="ECO:0000313" key="2">
    <source>
        <dbReference type="EMBL" id="MFH4977872.1"/>
    </source>
</evidence>
<feature type="compositionally biased region" description="Polar residues" evidence="1">
    <location>
        <begin position="119"/>
        <end position="130"/>
    </location>
</feature>
<proteinExistence type="predicted"/>
<dbReference type="EMBL" id="JBGFUD010002683">
    <property type="protein sequence ID" value="MFH4977872.1"/>
    <property type="molecule type" value="Genomic_DNA"/>
</dbReference>
<reference evidence="2 3" key="1">
    <citation type="submission" date="2024-08" db="EMBL/GenBank/DDBJ databases">
        <title>Gnathostoma spinigerum genome.</title>
        <authorList>
            <person name="Gonzalez-Bertolin B."/>
            <person name="Monzon S."/>
            <person name="Zaballos A."/>
            <person name="Jimenez P."/>
            <person name="Dekumyoy P."/>
            <person name="Varona S."/>
            <person name="Cuesta I."/>
            <person name="Sumanam S."/>
            <person name="Adisakwattana P."/>
            <person name="Gasser R.B."/>
            <person name="Hernandez-Gonzalez A."/>
            <person name="Young N.D."/>
            <person name="Perteguer M.J."/>
        </authorList>
    </citation>
    <scope>NUCLEOTIDE SEQUENCE [LARGE SCALE GENOMIC DNA]</scope>
    <source>
        <strain evidence="2">AL3</strain>
        <tissue evidence="2">Liver</tissue>
    </source>
</reference>
<organism evidence="2 3">
    <name type="scientific">Gnathostoma spinigerum</name>
    <dbReference type="NCBI Taxonomy" id="75299"/>
    <lineage>
        <taxon>Eukaryota</taxon>
        <taxon>Metazoa</taxon>
        <taxon>Ecdysozoa</taxon>
        <taxon>Nematoda</taxon>
        <taxon>Chromadorea</taxon>
        <taxon>Rhabditida</taxon>
        <taxon>Spirurina</taxon>
        <taxon>Gnathostomatomorpha</taxon>
        <taxon>Gnathostomatoidea</taxon>
        <taxon>Gnathostomatidae</taxon>
        <taxon>Gnathostoma</taxon>
    </lineage>
</organism>
<feature type="region of interest" description="Disordered" evidence="1">
    <location>
        <begin position="48"/>
        <end position="69"/>
    </location>
</feature>
<gene>
    <name evidence="2" type="ORF">AB6A40_004581</name>
</gene>
<keyword evidence="3" id="KW-1185">Reference proteome</keyword>
<name>A0ABD6EMS9_9BILA</name>
<accession>A0ABD6EMS9</accession>
<sequence>MQSADAYGIMVSEDIYLALRPRNFNFRSSPIKLPDNFNAYVFDDQNRRSDTESLSDDNAEETASPPAENPLQLFASMESSFSSDVYSIDIGVETESDMEWITPEMLEYERHAAVASTSALYTEESAPSRSEFSENDELKRRQGFHRTAHTAPLSGSNADNRYSQSSSRCLSPRQRRRRKFRSHNPSRDFTRSTYSELNRPYINGAERLAAAASRVDRMLEELEAVADLNAKVECQPFPLTTSVRSLRSLRRDLSSACHTEYDNADSEGICSDSEMIGSRLEELKNALRNEDSGRKRRRRIWGKMDTGNEADIDSVCSSITNSSIFEHLRWNSVHSIGYENEYEVASKEDLKALARDQMEALSRDIRRNFGDYHLSTFSDIEA</sequence>
<evidence type="ECO:0000313" key="3">
    <source>
        <dbReference type="Proteomes" id="UP001608902"/>
    </source>
</evidence>
<dbReference type="Proteomes" id="UP001608902">
    <property type="component" value="Unassembled WGS sequence"/>
</dbReference>
<comment type="caution">
    <text evidence="2">The sequence shown here is derived from an EMBL/GenBank/DDBJ whole genome shotgun (WGS) entry which is preliminary data.</text>
</comment>
<protein>
    <submittedName>
        <fullName evidence="2">Uncharacterized protein</fullName>
    </submittedName>
</protein>